<proteinExistence type="predicted"/>
<dbReference type="GO" id="GO:0006420">
    <property type="term" value="P:arginyl-tRNA aminoacylation"/>
    <property type="evidence" value="ECO:0007669"/>
    <property type="project" value="InterPro"/>
</dbReference>
<evidence type="ECO:0000259" key="1">
    <source>
        <dbReference type="Pfam" id="PF00750"/>
    </source>
</evidence>
<sequence length="91" mass="10226">MQAWTIVRKAGYVPESVTLEHHMFGMMLGKDGKPFKTRSGGTIKLSDLLDEAIENADAKLHALIMDKNPDMSEDELRSVINAVWYRCGEIC</sequence>
<dbReference type="Pfam" id="PF00750">
    <property type="entry name" value="tRNA-synt_1d"/>
    <property type="match status" value="1"/>
</dbReference>
<dbReference type="Proteomes" id="UP000373449">
    <property type="component" value="Unassembled WGS sequence"/>
</dbReference>
<dbReference type="EMBL" id="CAADJA010000002">
    <property type="protein sequence ID" value="VFS50691.1"/>
    <property type="molecule type" value="Genomic_DNA"/>
</dbReference>
<dbReference type="InterPro" id="IPR035684">
    <property type="entry name" value="ArgRS_core"/>
</dbReference>
<gene>
    <name evidence="2" type="primary">argS_3</name>
    <name evidence="2" type="ORF">NCTC12282_04636</name>
</gene>
<dbReference type="InterPro" id="IPR001278">
    <property type="entry name" value="Arg-tRNA-ligase"/>
</dbReference>
<dbReference type="EC" id="6.1.1.19" evidence="2"/>
<protein>
    <submittedName>
        <fullName evidence="2">Arginine--tRNA ligase</fullName>
        <ecNumber evidence="2">6.1.1.19</ecNumber>
    </submittedName>
</protein>
<name>A0A484ZSD2_9GAMM</name>
<organism evidence="2 3">
    <name type="scientific">Budvicia aquatica</name>
    <dbReference type="NCBI Taxonomy" id="82979"/>
    <lineage>
        <taxon>Bacteria</taxon>
        <taxon>Pseudomonadati</taxon>
        <taxon>Pseudomonadota</taxon>
        <taxon>Gammaproteobacteria</taxon>
        <taxon>Enterobacterales</taxon>
        <taxon>Budviciaceae</taxon>
        <taxon>Budvicia</taxon>
    </lineage>
</organism>
<dbReference type="SUPFAM" id="SSF52374">
    <property type="entry name" value="Nucleotidylyl transferase"/>
    <property type="match status" value="1"/>
</dbReference>
<dbReference type="GO" id="GO:0005524">
    <property type="term" value="F:ATP binding"/>
    <property type="evidence" value="ECO:0007669"/>
    <property type="project" value="InterPro"/>
</dbReference>
<dbReference type="InterPro" id="IPR014729">
    <property type="entry name" value="Rossmann-like_a/b/a_fold"/>
</dbReference>
<keyword evidence="2" id="KW-0436">Ligase</keyword>
<dbReference type="Gene3D" id="3.40.50.620">
    <property type="entry name" value="HUPs"/>
    <property type="match status" value="1"/>
</dbReference>
<feature type="domain" description="Arginyl-tRNA synthetase catalytic core" evidence="1">
    <location>
        <begin position="1"/>
        <end position="87"/>
    </location>
</feature>
<dbReference type="GO" id="GO:0004814">
    <property type="term" value="F:arginine-tRNA ligase activity"/>
    <property type="evidence" value="ECO:0007669"/>
    <property type="project" value="UniProtKB-EC"/>
</dbReference>
<reference evidence="2 3" key="1">
    <citation type="submission" date="2019-03" db="EMBL/GenBank/DDBJ databases">
        <authorList>
            <consortium name="Pathogen Informatics"/>
        </authorList>
    </citation>
    <scope>NUCLEOTIDE SEQUENCE [LARGE SCALE GENOMIC DNA]</scope>
    <source>
        <strain evidence="2 3">NCTC12282</strain>
    </source>
</reference>
<evidence type="ECO:0000313" key="3">
    <source>
        <dbReference type="Proteomes" id="UP000373449"/>
    </source>
</evidence>
<evidence type="ECO:0000313" key="2">
    <source>
        <dbReference type="EMBL" id="VFS50691.1"/>
    </source>
</evidence>
<dbReference type="PANTHER" id="PTHR11956:SF5">
    <property type="entry name" value="ARGININE--TRNA LIGASE, CYTOPLASMIC"/>
    <property type="match status" value="1"/>
</dbReference>
<dbReference type="PANTHER" id="PTHR11956">
    <property type="entry name" value="ARGINYL-TRNA SYNTHETASE"/>
    <property type="match status" value="1"/>
</dbReference>
<dbReference type="AlphaFoldDB" id="A0A484ZSD2"/>
<accession>A0A484ZSD2</accession>